<gene>
    <name evidence="2" type="ORF">FOY51_26030</name>
</gene>
<feature type="compositionally biased region" description="Basic and acidic residues" evidence="1">
    <location>
        <begin position="1"/>
        <end position="21"/>
    </location>
</feature>
<feature type="region of interest" description="Disordered" evidence="1">
    <location>
        <begin position="63"/>
        <end position="89"/>
    </location>
</feature>
<dbReference type="EMBL" id="VLNY01000026">
    <property type="protein sequence ID" value="KAA0016555.1"/>
    <property type="molecule type" value="Genomic_DNA"/>
</dbReference>
<sequence length="89" mass="9259">MVVAVERHPHPVEEMHPRADRAGGPPLVEVVEDRAQRRVPGAAGHQQQLTVLVEALVVQGEAVTDGGPDADGVSDGDGARQRGADLPTG</sequence>
<dbReference type="RefSeq" id="WP_149433180.1">
    <property type="nucleotide sequence ID" value="NZ_VLNY01000026.1"/>
</dbReference>
<proteinExistence type="predicted"/>
<protein>
    <submittedName>
        <fullName evidence="2">Uncharacterized protein</fullName>
    </submittedName>
</protein>
<dbReference type="Proteomes" id="UP000322244">
    <property type="component" value="Unassembled WGS sequence"/>
</dbReference>
<keyword evidence="3" id="KW-1185">Reference proteome</keyword>
<comment type="caution">
    <text evidence="2">The sequence shown here is derived from an EMBL/GenBank/DDBJ whole genome shotgun (WGS) entry which is preliminary data.</text>
</comment>
<organism evidence="2 3">
    <name type="scientific">Antrihabitans cavernicola</name>
    <dbReference type="NCBI Taxonomy" id="2495913"/>
    <lineage>
        <taxon>Bacteria</taxon>
        <taxon>Bacillati</taxon>
        <taxon>Actinomycetota</taxon>
        <taxon>Actinomycetes</taxon>
        <taxon>Mycobacteriales</taxon>
        <taxon>Nocardiaceae</taxon>
        <taxon>Antrihabitans</taxon>
    </lineage>
</organism>
<name>A0A5A7S1U3_9NOCA</name>
<evidence type="ECO:0000256" key="1">
    <source>
        <dbReference type="SAM" id="MobiDB-lite"/>
    </source>
</evidence>
<accession>A0A5A7S1U3</accession>
<feature type="region of interest" description="Disordered" evidence="1">
    <location>
        <begin position="1"/>
        <end position="25"/>
    </location>
</feature>
<evidence type="ECO:0000313" key="3">
    <source>
        <dbReference type="Proteomes" id="UP000322244"/>
    </source>
</evidence>
<dbReference type="AlphaFoldDB" id="A0A5A7S1U3"/>
<reference evidence="2 3" key="1">
    <citation type="submission" date="2019-07" db="EMBL/GenBank/DDBJ databases">
        <title>Rhodococcus cavernicolus sp. nov., isolated from a cave.</title>
        <authorList>
            <person name="Lee S.D."/>
        </authorList>
    </citation>
    <scope>NUCLEOTIDE SEQUENCE [LARGE SCALE GENOMIC DNA]</scope>
    <source>
        <strain evidence="2 3">C1-24</strain>
    </source>
</reference>
<evidence type="ECO:0000313" key="2">
    <source>
        <dbReference type="EMBL" id="KAA0016555.1"/>
    </source>
</evidence>